<dbReference type="InterPro" id="IPR032675">
    <property type="entry name" value="LRR_dom_sf"/>
</dbReference>
<dbReference type="InterPro" id="IPR055353">
    <property type="entry name" value="DUF7619"/>
</dbReference>
<dbReference type="Proteomes" id="UP000295260">
    <property type="component" value="Unassembled WGS sequence"/>
</dbReference>
<dbReference type="PANTHER" id="PTHR24366">
    <property type="entry name" value="IG(IMMUNOGLOBULIN) AND LRR(LEUCINE RICH REPEAT) DOMAINS"/>
    <property type="match status" value="1"/>
</dbReference>
<dbReference type="Pfam" id="PF18962">
    <property type="entry name" value="Por_Secre_tail"/>
    <property type="match status" value="1"/>
</dbReference>
<keyword evidence="8" id="KW-1185">Reference proteome</keyword>
<dbReference type="InterPro" id="IPR047589">
    <property type="entry name" value="DUF11_rpt"/>
</dbReference>
<dbReference type="InterPro" id="IPR001611">
    <property type="entry name" value="Leu-rich_rpt"/>
</dbReference>
<evidence type="ECO:0000256" key="2">
    <source>
        <dbReference type="ARBA" id="ARBA00022729"/>
    </source>
</evidence>
<accession>A0A4R6Q6C6</accession>
<gene>
    <name evidence="7" type="ORF">BC748_2510</name>
</gene>
<dbReference type="PANTHER" id="PTHR24366:SF96">
    <property type="entry name" value="LEUCINE RICH REPEAT CONTAINING 53"/>
    <property type="match status" value="1"/>
</dbReference>
<keyword evidence="1" id="KW-0433">Leucine-rich repeat</keyword>
<comment type="caution">
    <text evidence="7">The sequence shown here is derived from an EMBL/GenBank/DDBJ whole genome shotgun (WGS) entry which is preliminary data.</text>
</comment>
<dbReference type="Pfam" id="PF24595">
    <property type="entry name" value="DUF7619"/>
    <property type="match status" value="1"/>
</dbReference>
<dbReference type="SUPFAM" id="SSF52058">
    <property type="entry name" value="L domain-like"/>
    <property type="match status" value="1"/>
</dbReference>
<evidence type="ECO:0000256" key="1">
    <source>
        <dbReference type="ARBA" id="ARBA00022614"/>
    </source>
</evidence>
<feature type="domain" description="Secretion system C-terminal sorting" evidence="5">
    <location>
        <begin position="743"/>
        <end position="813"/>
    </location>
</feature>
<dbReference type="Gene3D" id="3.80.10.10">
    <property type="entry name" value="Ribonuclease Inhibitor"/>
    <property type="match status" value="1"/>
</dbReference>
<dbReference type="NCBIfam" id="TIGR04183">
    <property type="entry name" value="Por_Secre_tail"/>
    <property type="match status" value="1"/>
</dbReference>
<feature type="domain" description="DUF7619" evidence="6">
    <location>
        <begin position="595"/>
        <end position="726"/>
    </location>
</feature>
<evidence type="ECO:0000256" key="4">
    <source>
        <dbReference type="SAM" id="SignalP"/>
    </source>
</evidence>
<dbReference type="OrthoDB" id="1110367at2"/>
<dbReference type="EMBL" id="SNXR01000016">
    <property type="protein sequence ID" value="TDP57998.1"/>
    <property type="molecule type" value="Genomic_DNA"/>
</dbReference>
<feature type="signal peptide" evidence="4">
    <location>
        <begin position="1"/>
        <end position="21"/>
    </location>
</feature>
<proteinExistence type="predicted"/>
<evidence type="ECO:0000259" key="6">
    <source>
        <dbReference type="Pfam" id="PF24595"/>
    </source>
</evidence>
<protein>
    <submittedName>
        <fullName evidence="7">Putative repeat protein (TIGR01451 family)/predicted secreted protein (Por secretion system target)</fullName>
    </submittedName>
</protein>
<sequence length="815" mass="89722">MKKFYTILVLVFVVATNSAQIVNIPDANFKSYLVNNFDSNLDGEIQISEGLQINEIFVNSQNISSLEGINEFLNLYVLRADYNQITSLDISNLTSLVYLEITNNQLSAINLSNQDNLSELYANNNQITSLDTSNLTSLIALDLSNNQLSTINLSNQHNLFEISLSNNQINTITLPSQSLAEYCTINISNNQISSIDFSNQNNLVGLNIANNQLSNVALPLINQFDQSGLNISGNNYTSISIVPGTNLTSFICNNTQLTSLDLSNVDFNYNVPPQEVSFQINSNANLTFINLKNNFFEGCVDDSNPPIGEQPFFCSLENFSILNNPNLSAVCVDNSFNVNELNYYINYFSNSPYVSVTNYCSFTPGGTFYTIQGTTRLDNDTNDCDANDIVFPNQQFNATNGTDSGSFISNESGNYSIPVQQGTHTITPVLENPSYFTVSPASATVSFPSAASPFTQDFCVTANGVKNDVEVTIIPIEVARPGFDAEYKIIYKNKGNQVANGSLSFTFDDAIMDLVSATPVYDNGATNILGWNYTNLNPFETREIDLVFNINSPMEIPAVNGDDVLDYTATIVGATDETPNDNTFTLNQTVVNSYDPNDKTCLEGTTITPSMVGQYVHYVIRFENTGTFAAQNIVVKDMIDTTKFDIATLVPQRSSHDFITRISNTNKVEFIFENINLPFDDANNDGYVAFKIKTKPTLVLGDTFSNEASIYFDYNFPIITEPAVTTVAALSNQDFDFGSYFTLYPNPAKEVLNFEVKNEIGVKSIQVYNTLGQILLAVTNASTTTSIDVANLTAGAYFIKVTTDRGSANSKFIKE</sequence>
<evidence type="ECO:0000313" key="8">
    <source>
        <dbReference type="Proteomes" id="UP000295260"/>
    </source>
</evidence>
<evidence type="ECO:0000259" key="5">
    <source>
        <dbReference type="Pfam" id="PF18962"/>
    </source>
</evidence>
<evidence type="ECO:0000313" key="7">
    <source>
        <dbReference type="EMBL" id="TDP57998.1"/>
    </source>
</evidence>
<reference evidence="7 8" key="1">
    <citation type="submission" date="2019-03" db="EMBL/GenBank/DDBJ databases">
        <title>Genomic Encyclopedia of Archaeal and Bacterial Type Strains, Phase II (KMG-II): from individual species to whole genera.</title>
        <authorList>
            <person name="Goeker M."/>
        </authorList>
    </citation>
    <scope>NUCLEOTIDE SEQUENCE [LARGE SCALE GENOMIC DNA]</scope>
    <source>
        <strain evidence="7 8">DSM 25687</strain>
    </source>
</reference>
<keyword evidence="2 4" id="KW-0732">Signal</keyword>
<dbReference type="RefSeq" id="WP_133533730.1">
    <property type="nucleotide sequence ID" value="NZ_SNXR01000016.1"/>
</dbReference>
<dbReference type="InterPro" id="IPR026444">
    <property type="entry name" value="Secre_tail"/>
</dbReference>
<evidence type="ECO:0000256" key="3">
    <source>
        <dbReference type="ARBA" id="ARBA00022737"/>
    </source>
</evidence>
<dbReference type="NCBIfam" id="TIGR01451">
    <property type="entry name" value="B_ant_repeat"/>
    <property type="match status" value="1"/>
</dbReference>
<keyword evidence="3" id="KW-0677">Repeat</keyword>
<dbReference type="AlphaFoldDB" id="A0A4R6Q6C6"/>
<feature type="chain" id="PRO_5020620406" evidence="4">
    <location>
        <begin position="22"/>
        <end position="815"/>
    </location>
</feature>
<name>A0A4R6Q6C6_9FLAO</name>
<organism evidence="7 8">
    <name type="scientific">Flavobacterium dankookense</name>
    <dbReference type="NCBI Taxonomy" id="706186"/>
    <lineage>
        <taxon>Bacteria</taxon>
        <taxon>Pseudomonadati</taxon>
        <taxon>Bacteroidota</taxon>
        <taxon>Flavobacteriia</taxon>
        <taxon>Flavobacteriales</taxon>
        <taxon>Flavobacteriaceae</taxon>
        <taxon>Flavobacterium</taxon>
    </lineage>
</organism>
<dbReference type="PROSITE" id="PS51450">
    <property type="entry name" value="LRR"/>
    <property type="match status" value="1"/>
</dbReference>